<dbReference type="InterPro" id="IPR042447">
    <property type="entry name" value="Anosmin-1"/>
</dbReference>
<evidence type="ECO:0000313" key="4">
    <source>
        <dbReference type="Proteomes" id="UP000004810"/>
    </source>
</evidence>
<dbReference type="PROSITE" id="PS50853">
    <property type="entry name" value="FN3"/>
    <property type="match status" value="1"/>
</dbReference>
<dbReference type="AlphaFoldDB" id="J9EPU1"/>
<feature type="compositionally biased region" description="Acidic residues" evidence="1">
    <location>
        <begin position="118"/>
        <end position="133"/>
    </location>
</feature>
<dbReference type="SUPFAM" id="SSF49265">
    <property type="entry name" value="Fibronectin type III"/>
    <property type="match status" value="2"/>
</dbReference>
<feature type="domain" description="Fibronectin type-III" evidence="2">
    <location>
        <begin position="358"/>
        <end position="457"/>
    </location>
</feature>
<dbReference type="Proteomes" id="UP000004810">
    <property type="component" value="Unassembled WGS sequence"/>
</dbReference>
<accession>J9EPU1</accession>
<reference evidence="4" key="1">
    <citation type="submission" date="2012-08" db="EMBL/GenBank/DDBJ databases">
        <title>The Genome Sequence of Wuchereria bancrofti.</title>
        <authorList>
            <person name="Nutman T.B."/>
            <person name="Fink D.L."/>
            <person name="Russ C."/>
            <person name="Young S."/>
            <person name="Zeng Q."/>
            <person name="Koehrsen M."/>
            <person name="Alvarado L."/>
            <person name="Berlin A."/>
            <person name="Chapman S.B."/>
            <person name="Chen Z."/>
            <person name="Freedman E."/>
            <person name="Gellesch M."/>
            <person name="Goldberg J."/>
            <person name="Griggs A."/>
            <person name="Gujja S."/>
            <person name="Heilman E.R."/>
            <person name="Heiman D."/>
            <person name="Hepburn T."/>
            <person name="Howarth C."/>
            <person name="Jen D."/>
            <person name="Larson L."/>
            <person name="Lewis B."/>
            <person name="Mehta T."/>
            <person name="Park D."/>
            <person name="Pearson M."/>
            <person name="Roberts A."/>
            <person name="Saif S."/>
            <person name="Shea T."/>
            <person name="Shenoy N."/>
            <person name="Sisk P."/>
            <person name="Stolte C."/>
            <person name="Sykes S."/>
            <person name="Walk T."/>
            <person name="White J."/>
            <person name="Yandava C."/>
            <person name="Haas B."/>
            <person name="Henn M.R."/>
            <person name="Nusbaum C."/>
            <person name="Birren B."/>
        </authorList>
    </citation>
    <scope>NUCLEOTIDE SEQUENCE [LARGE SCALE GENOMIC DNA]</scope>
    <source>
        <strain evidence="4">NA</strain>
    </source>
</reference>
<evidence type="ECO:0000256" key="1">
    <source>
        <dbReference type="SAM" id="MobiDB-lite"/>
    </source>
</evidence>
<dbReference type="InterPro" id="IPR013783">
    <property type="entry name" value="Ig-like_fold"/>
</dbReference>
<dbReference type="PANTHER" id="PTHR14131:SF5">
    <property type="entry name" value="ANOSMIN-1"/>
    <property type="match status" value="1"/>
</dbReference>
<evidence type="ECO:0000313" key="3">
    <source>
        <dbReference type="EMBL" id="EJW84213.1"/>
    </source>
</evidence>
<dbReference type="CDD" id="cd00063">
    <property type="entry name" value="FN3"/>
    <property type="match status" value="1"/>
</dbReference>
<proteinExistence type="predicted"/>
<gene>
    <name evidence="3" type="ORF">WUBG_04879</name>
</gene>
<organism evidence="3 4">
    <name type="scientific">Wuchereria bancrofti</name>
    <dbReference type="NCBI Taxonomy" id="6293"/>
    <lineage>
        <taxon>Eukaryota</taxon>
        <taxon>Metazoa</taxon>
        <taxon>Ecdysozoa</taxon>
        <taxon>Nematoda</taxon>
        <taxon>Chromadorea</taxon>
        <taxon>Rhabditida</taxon>
        <taxon>Spirurina</taxon>
        <taxon>Spiruromorpha</taxon>
        <taxon>Filarioidea</taxon>
        <taxon>Onchocercidae</taxon>
        <taxon>Wuchereria</taxon>
    </lineage>
</organism>
<name>J9EPU1_WUCBA</name>
<dbReference type="Pfam" id="PF00041">
    <property type="entry name" value="fn3"/>
    <property type="match status" value="1"/>
</dbReference>
<dbReference type="InterPro" id="IPR036116">
    <property type="entry name" value="FN3_sf"/>
</dbReference>
<sequence length="553" mass="63359">MYAILKHLLAPGRYYTFRVAAVNTYGSLGFSKSSQPFKLSKEPRAPGQPLDLTLGKSEIDEQNFWKQRIKWNPPLSELPIKNYILSWQKSTLQQAIAYDKMLKRRLNIEKQEKRSTTDDGDDDDEDIDDSDDGFVDRERMSVVIPAYHSYADISQLQLQSVYLVEIYAIVDSSDGELHGEKAIIYVRTGAMNVNKDGYDSNNATITTTIQSQEMKLESENRLQDLSDIRTDMKVEMLDVRAPYFDDNNLKTVISWFRNGLCNGTRVKYRVRWRLLMCQTKDDSKHITYYDLDSSGEDWAQMEVQECVAVLEDLDFGCSYDVELISTSTKKIIAKAHFETQSCEKTPSTITLTCNDQSISQSLVCMTNWRNNSVQCSWKNNNNNNGTGKNVGYRIVLSKSDEVNNQIIIIPPQTTTIQFDKVEPDRDYFVHVQMITSNGLGNTLTTSFRINRNKTSEKHSTIFSSDYGRNNTLSHFNNIIMDHTSNNQISQNIDLQSVMEEDNEFLYNNERFPGATILELPLESVASDVIRSTAFYFICINILLRYLLIADNTL</sequence>
<protein>
    <recommendedName>
        <fullName evidence="2">Fibronectin type-III domain-containing protein</fullName>
    </recommendedName>
</protein>
<comment type="caution">
    <text evidence="3">The sequence shown here is derived from an EMBL/GenBank/DDBJ whole genome shotgun (WGS) entry which is preliminary data.</text>
</comment>
<feature type="region of interest" description="Disordered" evidence="1">
    <location>
        <begin position="112"/>
        <end position="133"/>
    </location>
</feature>
<evidence type="ECO:0000259" key="2">
    <source>
        <dbReference type="PROSITE" id="PS50853"/>
    </source>
</evidence>
<dbReference type="Gene3D" id="2.60.40.10">
    <property type="entry name" value="Immunoglobulins"/>
    <property type="match status" value="1"/>
</dbReference>
<dbReference type="EMBL" id="ADBV01001742">
    <property type="protein sequence ID" value="EJW84213.1"/>
    <property type="molecule type" value="Genomic_DNA"/>
</dbReference>
<dbReference type="InterPro" id="IPR003961">
    <property type="entry name" value="FN3_dom"/>
</dbReference>
<dbReference type="GO" id="GO:0009986">
    <property type="term" value="C:cell surface"/>
    <property type="evidence" value="ECO:0007669"/>
    <property type="project" value="TreeGrafter"/>
</dbReference>
<dbReference type="GO" id="GO:0030182">
    <property type="term" value="P:neuron differentiation"/>
    <property type="evidence" value="ECO:0007669"/>
    <property type="project" value="TreeGrafter"/>
</dbReference>
<dbReference type="PANTHER" id="PTHR14131">
    <property type="entry name" value="ANOSMIN"/>
    <property type="match status" value="1"/>
</dbReference>